<dbReference type="SMART" id="SM00563">
    <property type="entry name" value="PlsC"/>
    <property type="match status" value="1"/>
</dbReference>
<evidence type="ECO:0000256" key="1">
    <source>
        <dbReference type="SAM" id="Phobius"/>
    </source>
</evidence>
<sequence>MQPLIGLLSFLFLCANILLCGVAIHLLALIAKLMNRSQAWQRKTCDKCYRLWVVMCSVWFRYVLGMNWQLDDGLKQQPERWHLLVANHQSWVDVFVVLLQVQGRTPPPRIFMKDTLFWLPLVGSATKLMNFPQVKRYSKAKLTKRPELAQKDRRTTVEACKPLMDAPSSIMTFAEGTRFSRKKHAQQDSPYQHLLRPKAGGLWMVLQAMPRRFQEITDFNVVYPDKVPSFWDLLCGRVQNAYVITRQVSIPTEFQCMTEQTDKQAFYCWVNAYWQMKDRAMETDLQYCSKLEIKRNGPINEGNSLQN</sequence>
<proteinExistence type="predicted"/>
<name>A0A0K6IIJ6_9GAMM</name>
<dbReference type="CDD" id="cd07990">
    <property type="entry name" value="LPLAT_LCLAT1-like"/>
    <property type="match status" value="1"/>
</dbReference>
<dbReference type="InterPro" id="IPR002123">
    <property type="entry name" value="Plipid/glycerol_acylTrfase"/>
</dbReference>
<keyword evidence="1" id="KW-1133">Transmembrane helix</keyword>
<dbReference type="SUPFAM" id="SSF69593">
    <property type="entry name" value="Glycerol-3-phosphate (1)-acyltransferase"/>
    <property type="match status" value="1"/>
</dbReference>
<gene>
    <name evidence="3" type="ORF">Ga0061065_102239</name>
</gene>
<dbReference type="Proteomes" id="UP000182769">
    <property type="component" value="Unassembled WGS sequence"/>
</dbReference>
<protein>
    <submittedName>
        <fullName evidence="3">1-acyl-sn-glycerol-3-phosphate acyltransferase</fullName>
    </submittedName>
</protein>
<dbReference type="PANTHER" id="PTHR10983">
    <property type="entry name" value="1-ACYLGLYCEROL-3-PHOSPHATE ACYLTRANSFERASE-RELATED"/>
    <property type="match status" value="1"/>
</dbReference>
<dbReference type="AlphaFoldDB" id="A0A0K6IIJ6"/>
<keyword evidence="4" id="KW-1185">Reference proteome</keyword>
<evidence type="ECO:0000313" key="3">
    <source>
        <dbReference type="EMBL" id="CUB02901.1"/>
    </source>
</evidence>
<reference evidence="4" key="1">
    <citation type="submission" date="2015-08" db="EMBL/GenBank/DDBJ databases">
        <authorList>
            <person name="Varghese N."/>
        </authorList>
    </citation>
    <scope>NUCLEOTIDE SEQUENCE [LARGE SCALE GENOMIC DNA]</scope>
    <source>
        <strain evidence="4">JCM 18476</strain>
    </source>
</reference>
<feature type="transmembrane region" description="Helical" evidence="1">
    <location>
        <begin position="51"/>
        <end position="70"/>
    </location>
</feature>
<dbReference type="PANTHER" id="PTHR10983:SF16">
    <property type="entry name" value="LYSOCARDIOLIPIN ACYLTRANSFERASE 1"/>
    <property type="match status" value="1"/>
</dbReference>
<keyword evidence="1" id="KW-0812">Transmembrane</keyword>
<dbReference type="NCBIfam" id="NF010621">
    <property type="entry name" value="PRK14014.1"/>
    <property type="match status" value="1"/>
</dbReference>
<dbReference type="EMBL" id="CYHG01000002">
    <property type="protein sequence ID" value="CUB02901.1"/>
    <property type="molecule type" value="Genomic_DNA"/>
</dbReference>
<accession>A0A0K6IIJ6</accession>
<feature type="transmembrane region" description="Helical" evidence="1">
    <location>
        <begin position="6"/>
        <end position="30"/>
    </location>
</feature>
<dbReference type="STRING" id="1137284.GCA_001418205_00744"/>
<evidence type="ECO:0000259" key="2">
    <source>
        <dbReference type="SMART" id="SM00563"/>
    </source>
</evidence>
<keyword evidence="3" id="KW-0012">Acyltransferase</keyword>
<organism evidence="3 4">
    <name type="scientific">Marinomonas fungiae</name>
    <dbReference type="NCBI Taxonomy" id="1137284"/>
    <lineage>
        <taxon>Bacteria</taxon>
        <taxon>Pseudomonadati</taxon>
        <taxon>Pseudomonadota</taxon>
        <taxon>Gammaproteobacteria</taxon>
        <taxon>Oceanospirillales</taxon>
        <taxon>Oceanospirillaceae</taxon>
        <taxon>Marinomonas</taxon>
    </lineage>
</organism>
<keyword evidence="3" id="KW-0808">Transferase</keyword>
<dbReference type="GO" id="GO:0016746">
    <property type="term" value="F:acyltransferase activity"/>
    <property type="evidence" value="ECO:0007669"/>
    <property type="project" value="UniProtKB-KW"/>
</dbReference>
<evidence type="ECO:0000313" key="4">
    <source>
        <dbReference type="Proteomes" id="UP000182769"/>
    </source>
</evidence>
<feature type="domain" description="Phospholipid/glycerol acyltransferase" evidence="2">
    <location>
        <begin position="82"/>
        <end position="224"/>
    </location>
</feature>
<dbReference type="Pfam" id="PF01553">
    <property type="entry name" value="Acyltransferase"/>
    <property type="match status" value="1"/>
</dbReference>
<keyword evidence="1" id="KW-0472">Membrane</keyword>